<sequence>MRKQLLTTLITISSLSCMIGQGLSLPPSGDNQKCSITQHIGTLVTVTVDYSSPNVTGPSGEDRNGKIWGQLIPYGFTDLGFGLRKPAPWRAGANESTTITFSHDVMVEGKPLKAGKYGLFLEVEATGPWTWIFSNNSTAWGSFFYDEKDDALRVQVQPMEHAHTEWLTYSFTDRQPTEATLELQWEQKSIPMHIAVTGMNDLYISQISRELQNFQGFDADNYAAAANFLLTANYKLDKALEWATFATDSPTNGVQNFTNVTTKANVLLKMGKKDEAMTAFESAMKLSDAGAGQVHQLGRTLLMQGEKDMAMKIFKTNFDNNKGAWPTTVGMMRGLSALGKYDEALTYAQTALVQAPDELNKKNLTNMIEKLKSKKDVN</sequence>
<dbReference type="InterPro" id="IPR011990">
    <property type="entry name" value="TPR-like_helical_dom_sf"/>
</dbReference>
<accession>A0A9D7SX59</accession>
<dbReference type="SUPFAM" id="SSF48452">
    <property type="entry name" value="TPR-like"/>
    <property type="match status" value="1"/>
</dbReference>
<dbReference type="Pfam" id="PF13181">
    <property type="entry name" value="TPR_8"/>
    <property type="match status" value="1"/>
</dbReference>
<evidence type="ECO:0000313" key="1">
    <source>
        <dbReference type="EMBL" id="MBK9984873.1"/>
    </source>
</evidence>
<proteinExistence type="predicted"/>
<evidence type="ECO:0000313" key="2">
    <source>
        <dbReference type="Proteomes" id="UP000808337"/>
    </source>
</evidence>
<gene>
    <name evidence="1" type="ORF">IPP15_21345</name>
</gene>
<dbReference type="AlphaFoldDB" id="A0A9D7SX59"/>
<dbReference type="InterPro" id="IPR019734">
    <property type="entry name" value="TPR_rpt"/>
</dbReference>
<dbReference type="Proteomes" id="UP000808337">
    <property type="component" value="Unassembled WGS sequence"/>
</dbReference>
<dbReference type="PROSITE" id="PS51257">
    <property type="entry name" value="PROKAR_LIPOPROTEIN"/>
    <property type="match status" value="1"/>
</dbReference>
<name>A0A9D7SX59_9BACT</name>
<dbReference type="Gene3D" id="1.25.40.10">
    <property type="entry name" value="Tetratricopeptide repeat domain"/>
    <property type="match status" value="1"/>
</dbReference>
<reference evidence="1 2" key="1">
    <citation type="submission" date="2020-10" db="EMBL/GenBank/DDBJ databases">
        <title>Connecting structure to function with the recovery of over 1000 high-quality activated sludge metagenome-assembled genomes encoding full-length rRNA genes using long-read sequencing.</title>
        <authorList>
            <person name="Singleton C.M."/>
            <person name="Petriglieri F."/>
            <person name="Kristensen J.M."/>
            <person name="Kirkegaard R.H."/>
            <person name="Michaelsen T.Y."/>
            <person name="Andersen M.H."/>
            <person name="Karst S.M."/>
            <person name="Dueholm M.S."/>
            <person name="Nielsen P.H."/>
            <person name="Albertsen M."/>
        </authorList>
    </citation>
    <scope>NUCLEOTIDE SEQUENCE [LARGE SCALE GENOMIC DNA]</scope>
    <source>
        <strain evidence="1">Ribe_18-Q3-R11-54_MAXAC.273</strain>
    </source>
</reference>
<dbReference type="EMBL" id="JADKGY010000032">
    <property type="protein sequence ID" value="MBK9984873.1"/>
    <property type="molecule type" value="Genomic_DNA"/>
</dbReference>
<dbReference type="InterPro" id="IPR021314">
    <property type="entry name" value="DUF2911"/>
</dbReference>
<protein>
    <submittedName>
        <fullName evidence="1">DUF2911 domain-containing protein</fullName>
    </submittedName>
</protein>
<organism evidence="1 2">
    <name type="scientific">Candidatus Opimibacter skivensis</name>
    <dbReference type="NCBI Taxonomy" id="2982028"/>
    <lineage>
        <taxon>Bacteria</taxon>
        <taxon>Pseudomonadati</taxon>
        <taxon>Bacteroidota</taxon>
        <taxon>Saprospiria</taxon>
        <taxon>Saprospirales</taxon>
        <taxon>Saprospiraceae</taxon>
        <taxon>Candidatus Opimibacter</taxon>
    </lineage>
</organism>
<comment type="caution">
    <text evidence="1">The sequence shown here is derived from an EMBL/GenBank/DDBJ whole genome shotgun (WGS) entry which is preliminary data.</text>
</comment>
<dbReference type="Pfam" id="PF11138">
    <property type="entry name" value="DUF2911"/>
    <property type="match status" value="1"/>
</dbReference>